<dbReference type="EMBL" id="AZHW01000583">
    <property type="protein sequence ID" value="ETW98126.1"/>
    <property type="molecule type" value="Genomic_DNA"/>
</dbReference>
<name>W4LL98_ENTF1</name>
<dbReference type="InterPro" id="IPR050378">
    <property type="entry name" value="Metallo-dep_Hydrolases_sf"/>
</dbReference>
<dbReference type="GO" id="GO:0005829">
    <property type="term" value="C:cytosol"/>
    <property type="evidence" value="ECO:0007669"/>
    <property type="project" value="TreeGrafter"/>
</dbReference>
<dbReference type="InterPro" id="IPR032466">
    <property type="entry name" value="Metal_Hydrolase"/>
</dbReference>
<gene>
    <name evidence="2" type="ORF">ETSY1_20025</name>
</gene>
<evidence type="ECO:0000313" key="2">
    <source>
        <dbReference type="EMBL" id="ETW98126.1"/>
    </source>
</evidence>
<organism evidence="2 3">
    <name type="scientific">Entotheonella factor</name>
    <dbReference type="NCBI Taxonomy" id="1429438"/>
    <lineage>
        <taxon>Bacteria</taxon>
        <taxon>Pseudomonadati</taxon>
        <taxon>Nitrospinota/Tectimicrobiota group</taxon>
        <taxon>Candidatus Tectimicrobiota</taxon>
        <taxon>Candidatus Entotheonellia</taxon>
        <taxon>Candidatus Entotheonellales</taxon>
        <taxon>Candidatus Entotheonellaceae</taxon>
        <taxon>Candidatus Entotheonella</taxon>
    </lineage>
</organism>
<dbReference type="AlphaFoldDB" id="W4LL98"/>
<dbReference type="SUPFAM" id="SSF51338">
    <property type="entry name" value="Composite domain of metallo-dependent hydrolases"/>
    <property type="match status" value="1"/>
</dbReference>
<keyword evidence="3" id="KW-1185">Reference proteome</keyword>
<dbReference type="SUPFAM" id="SSF51556">
    <property type="entry name" value="Metallo-dependent hydrolases"/>
    <property type="match status" value="1"/>
</dbReference>
<reference evidence="2 3" key="1">
    <citation type="journal article" date="2014" name="Nature">
        <title>An environmental bacterial taxon with a large and distinct metabolic repertoire.</title>
        <authorList>
            <person name="Wilson M.C."/>
            <person name="Mori T."/>
            <person name="Ruckert C."/>
            <person name="Uria A.R."/>
            <person name="Helf M.J."/>
            <person name="Takada K."/>
            <person name="Gernert C."/>
            <person name="Steffens U.A."/>
            <person name="Heycke N."/>
            <person name="Schmitt S."/>
            <person name="Rinke C."/>
            <person name="Helfrich E.J."/>
            <person name="Brachmann A.O."/>
            <person name="Gurgui C."/>
            <person name="Wakimoto T."/>
            <person name="Kracht M."/>
            <person name="Crusemann M."/>
            <person name="Hentschel U."/>
            <person name="Abe I."/>
            <person name="Matsunaga S."/>
            <person name="Kalinowski J."/>
            <person name="Takeyama H."/>
            <person name="Piel J."/>
        </authorList>
    </citation>
    <scope>NUCLEOTIDE SEQUENCE [LARGE SCALE GENOMIC DNA]</scope>
    <source>
        <strain evidence="3">TSY1</strain>
    </source>
</reference>
<feature type="domain" description="Amidohydrolase 3" evidence="1">
    <location>
        <begin position="44"/>
        <end position="540"/>
    </location>
</feature>
<dbReference type="Pfam" id="PF07969">
    <property type="entry name" value="Amidohydro_3"/>
    <property type="match status" value="1"/>
</dbReference>
<evidence type="ECO:0000313" key="3">
    <source>
        <dbReference type="Proteomes" id="UP000019141"/>
    </source>
</evidence>
<protein>
    <recommendedName>
        <fullName evidence="1">Amidohydrolase 3 domain-containing protein</fullName>
    </recommendedName>
</protein>
<dbReference type="InterPro" id="IPR013108">
    <property type="entry name" value="Amidohydro_3"/>
</dbReference>
<dbReference type="Proteomes" id="UP000019141">
    <property type="component" value="Unassembled WGS sequence"/>
</dbReference>
<evidence type="ECO:0000259" key="1">
    <source>
        <dbReference type="Pfam" id="PF07969"/>
    </source>
</evidence>
<accession>W4LL98</accession>
<proteinExistence type="predicted"/>
<dbReference type="Gene3D" id="3.20.20.140">
    <property type="entry name" value="Metal-dependent hydrolases"/>
    <property type="match status" value="2"/>
</dbReference>
<dbReference type="HOGENOM" id="CLU_016107_2_1_7"/>
<comment type="caution">
    <text evidence="2">The sequence shown here is derived from an EMBL/GenBank/DDBJ whole genome shotgun (WGS) entry which is preliminary data.</text>
</comment>
<dbReference type="PANTHER" id="PTHR11647:SF1">
    <property type="entry name" value="COLLAPSIN RESPONSE MEDIATOR PROTEIN"/>
    <property type="match status" value="1"/>
</dbReference>
<sequence>MTYDLLIQNARILDGTGAPAVEGSVAVQGGKIAAVGDVSGTAHRVIDAKGQTLSPGFIDIHTHMDAQLLWDPLATSTCWHGVTTLILGNCSFAIAPCRPEDHELALKTLVRVEGMSLEALEAGVDWAWETYPQYLDRLDRQLGLNVVAFMGYSSIRQYVMGADAVEREATPEEIEELQAVVREGLDAGAYGISFNHNPGHVDAFGRPIPCRLANFDELKAMVSMLKGRSAGTIQMSGNPNPAASIPENADVLAQVSGRPVLWSSIIQLFSQPEVWKERLQAAEAQMAAGSMARGLCTPRTIDVLFTLKNAHIFDGLPAWKAVLTKTPEDVMAALRQPETREALRHDLADTSLRIAFSRRWDMVELVEAKQAKNKPLERRMISDIAAEQGRDPLDVFLDLCLDDELDTEFLTVLANADEEAAAMILKQPYTAIGLSDAGAHAALECGYGFSTHLLGYWVREKQIMPLPEAVRKLTSMLTDLLGIKDRGRIQEGQVADLVIFDPDTINSLPGEITYDLPAGARRFIQKSTGISYTIVNGQVLMENNEHVGSYPGQVLRLA</sequence>
<dbReference type="InterPro" id="IPR011059">
    <property type="entry name" value="Metal-dep_hydrolase_composite"/>
</dbReference>
<dbReference type="PANTHER" id="PTHR11647">
    <property type="entry name" value="HYDRANTOINASE/DIHYDROPYRIMIDINASE FAMILY MEMBER"/>
    <property type="match status" value="1"/>
</dbReference>
<dbReference type="GO" id="GO:0016812">
    <property type="term" value="F:hydrolase activity, acting on carbon-nitrogen (but not peptide) bonds, in cyclic amides"/>
    <property type="evidence" value="ECO:0007669"/>
    <property type="project" value="TreeGrafter"/>
</dbReference>